<dbReference type="SMART" id="SM00267">
    <property type="entry name" value="GGDEF"/>
    <property type="match status" value="1"/>
</dbReference>
<gene>
    <name evidence="6" type="ORF">MD535_01630</name>
</gene>
<dbReference type="Gene3D" id="3.30.70.270">
    <property type="match status" value="1"/>
</dbReference>
<dbReference type="SMART" id="SM00304">
    <property type="entry name" value="HAMP"/>
    <property type="match status" value="1"/>
</dbReference>
<keyword evidence="6" id="KW-0548">Nucleotidyltransferase</keyword>
<keyword evidence="3" id="KW-0812">Transmembrane</keyword>
<dbReference type="Pfam" id="PF00672">
    <property type="entry name" value="HAMP"/>
    <property type="match status" value="1"/>
</dbReference>
<organism evidence="6 7">
    <name type="scientific">Vibrio qingdaonensis</name>
    <dbReference type="NCBI Taxonomy" id="2829491"/>
    <lineage>
        <taxon>Bacteria</taxon>
        <taxon>Pseudomonadati</taxon>
        <taxon>Pseudomonadota</taxon>
        <taxon>Gammaproteobacteria</taxon>
        <taxon>Vibrionales</taxon>
        <taxon>Vibrionaceae</taxon>
        <taxon>Vibrio</taxon>
    </lineage>
</organism>
<dbReference type="EMBL" id="JAKRRY010000001">
    <property type="protein sequence ID" value="MCW8344727.1"/>
    <property type="molecule type" value="Genomic_DNA"/>
</dbReference>
<dbReference type="PROSITE" id="PS50885">
    <property type="entry name" value="HAMP"/>
    <property type="match status" value="1"/>
</dbReference>
<comment type="subcellular location">
    <subcellularLocation>
        <location evidence="2">Cell inner membrane</location>
    </subcellularLocation>
</comment>
<dbReference type="Proteomes" id="UP001155587">
    <property type="component" value="Unassembled WGS sequence"/>
</dbReference>
<dbReference type="PROSITE" id="PS51257">
    <property type="entry name" value="PROKAR_LIPOPROTEIN"/>
    <property type="match status" value="1"/>
</dbReference>
<feature type="domain" description="GGDEF" evidence="5">
    <location>
        <begin position="427"/>
        <end position="561"/>
    </location>
</feature>
<dbReference type="InterPro" id="IPR048760">
    <property type="entry name" value="VP0354-like_sensor_dom"/>
</dbReference>
<evidence type="ECO:0000256" key="2">
    <source>
        <dbReference type="ARBA" id="ARBA00004533"/>
    </source>
</evidence>
<dbReference type="InterPro" id="IPR000160">
    <property type="entry name" value="GGDEF_dom"/>
</dbReference>
<dbReference type="GO" id="GO:0052621">
    <property type="term" value="F:diguanylate cyclase activity"/>
    <property type="evidence" value="ECO:0007669"/>
    <property type="project" value="UniProtKB-EC"/>
</dbReference>
<dbReference type="GO" id="GO:0007165">
    <property type="term" value="P:signal transduction"/>
    <property type="evidence" value="ECO:0007669"/>
    <property type="project" value="InterPro"/>
</dbReference>
<dbReference type="InterPro" id="IPR043128">
    <property type="entry name" value="Rev_trsase/Diguanyl_cyclase"/>
</dbReference>
<feature type="transmembrane region" description="Helical" evidence="3">
    <location>
        <begin position="311"/>
        <end position="331"/>
    </location>
</feature>
<evidence type="ECO:0000259" key="4">
    <source>
        <dbReference type="PROSITE" id="PS50885"/>
    </source>
</evidence>
<reference evidence="6" key="1">
    <citation type="submission" date="2022-02" db="EMBL/GenBank/DDBJ databases">
        <title>Vibrio sp. nov, a new bacterium isolated from seawater.</title>
        <authorList>
            <person name="Yuan Y."/>
        </authorList>
    </citation>
    <scope>NUCLEOTIDE SEQUENCE</scope>
    <source>
        <strain evidence="6">ZSDZ65</strain>
    </source>
</reference>
<dbReference type="EC" id="2.7.7.65" evidence="6"/>
<dbReference type="SUPFAM" id="SSF103190">
    <property type="entry name" value="Sensory domain-like"/>
    <property type="match status" value="1"/>
</dbReference>
<dbReference type="CDD" id="cd01949">
    <property type="entry name" value="GGDEF"/>
    <property type="match status" value="1"/>
</dbReference>
<comment type="caution">
    <text evidence="6">The sequence shown here is derived from an EMBL/GenBank/DDBJ whole genome shotgun (WGS) entry which is preliminary data.</text>
</comment>
<name>A0A9X3CJR1_9VIBR</name>
<dbReference type="InterPro" id="IPR029151">
    <property type="entry name" value="Sensor-like_sf"/>
</dbReference>
<dbReference type="InterPro" id="IPR003660">
    <property type="entry name" value="HAMP_dom"/>
</dbReference>
<evidence type="ECO:0000256" key="3">
    <source>
        <dbReference type="SAM" id="Phobius"/>
    </source>
</evidence>
<dbReference type="InterPro" id="IPR052163">
    <property type="entry name" value="DGC-Regulatory_Protein"/>
</dbReference>
<dbReference type="RefSeq" id="WP_265673166.1">
    <property type="nucleotide sequence ID" value="NZ_JAKRRY010000001.1"/>
</dbReference>
<keyword evidence="7" id="KW-1185">Reference proteome</keyword>
<dbReference type="FunFam" id="3.30.70.270:FF:000001">
    <property type="entry name" value="Diguanylate cyclase domain protein"/>
    <property type="match status" value="1"/>
</dbReference>
<sequence>MKLSSKITLIFFFSLFSTFSCVAWLTYQHSVTLLVANTEEKMQQTSGTVIRSLQEKLHDIERMNDTLATLLENTQQDSTSSKTLSAIIAAVIKNDVIFNSISLIDRAKSHQEILRLERDQQQNVIQVSNDELNNLAHIPFYTQSYAFHPNKIFVSPISMHYDRISHPKPVPFVFVIYPLSTLNKRDISLLIAIDIEQLMENATSIMDAPSTFFITNANGDYLLHRDKDKQFGYTRGKLEQVQQDYPAAQKSVSKNIVSFFEISDPQTPSDHSYVYFSPARFFMHGTSHFYMFGQTKSDVITELWTVTALRGFSVTIVVFIFTAVLLSYSLFRLITRPLTQISHLAQRIALGKTAHFSQYSQTDEIGDLAKALNYLQHHLNTKFHELKVSEQKFQELARRDDLTRLPNRKDFHSRLENEIAHHKQNQLHFGLLFLDVNNFKAINDNKGHHVGDNLLQGISSLLTDSLRSSDLVCRYGGDEFVILLSNLRQLNVIHIICDKLHYAMEDLVESLELSQYDLSLSIGVSIYPESANSPNELIQLADKAMYHAKHNGRSQTHWHSPFQ</sequence>
<dbReference type="GO" id="GO:0005886">
    <property type="term" value="C:plasma membrane"/>
    <property type="evidence" value="ECO:0007669"/>
    <property type="project" value="UniProtKB-SubCell"/>
</dbReference>
<dbReference type="NCBIfam" id="TIGR00254">
    <property type="entry name" value="GGDEF"/>
    <property type="match status" value="1"/>
</dbReference>
<dbReference type="PANTHER" id="PTHR46663">
    <property type="entry name" value="DIGUANYLATE CYCLASE DGCT-RELATED"/>
    <property type="match status" value="1"/>
</dbReference>
<dbReference type="PANTHER" id="PTHR46663:SF2">
    <property type="entry name" value="GGDEF DOMAIN-CONTAINING PROTEIN"/>
    <property type="match status" value="1"/>
</dbReference>
<keyword evidence="3" id="KW-1133">Transmembrane helix</keyword>
<dbReference type="PROSITE" id="PS50887">
    <property type="entry name" value="GGDEF"/>
    <property type="match status" value="1"/>
</dbReference>
<dbReference type="SUPFAM" id="SSF55073">
    <property type="entry name" value="Nucleotide cyclase"/>
    <property type="match status" value="1"/>
</dbReference>
<evidence type="ECO:0000313" key="6">
    <source>
        <dbReference type="EMBL" id="MCW8344727.1"/>
    </source>
</evidence>
<proteinExistence type="predicted"/>
<dbReference type="CDD" id="cd06225">
    <property type="entry name" value="HAMP"/>
    <property type="match status" value="1"/>
</dbReference>
<dbReference type="Gene3D" id="3.30.450.20">
    <property type="entry name" value="PAS domain"/>
    <property type="match status" value="1"/>
</dbReference>
<evidence type="ECO:0000313" key="7">
    <source>
        <dbReference type="Proteomes" id="UP001155587"/>
    </source>
</evidence>
<dbReference type="AlphaFoldDB" id="A0A9X3CJR1"/>
<keyword evidence="6" id="KW-0808">Transferase</keyword>
<dbReference type="InterPro" id="IPR029787">
    <property type="entry name" value="Nucleotide_cyclase"/>
</dbReference>
<evidence type="ECO:0000259" key="5">
    <source>
        <dbReference type="PROSITE" id="PS50887"/>
    </source>
</evidence>
<dbReference type="Pfam" id="PF00990">
    <property type="entry name" value="GGDEF"/>
    <property type="match status" value="1"/>
</dbReference>
<keyword evidence="3" id="KW-0472">Membrane</keyword>
<protein>
    <submittedName>
        <fullName evidence="6">Diguanylate cyclase</fullName>
        <ecNumber evidence="6">2.7.7.65</ecNumber>
    </submittedName>
</protein>
<dbReference type="Gene3D" id="6.10.340.10">
    <property type="match status" value="1"/>
</dbReference>
<accession>A0A9X3CJR1</accession>
<dbReference type="SUPFAM" id="SSF158472">
    <property type="entry name" value="HAMP domain-like"/>
    <property type="match status" value="1"/>
</dbReference>
<evidence type="ECO:0000256" key="1">
    <source>
        <dbReference type="ARBA" id="ARBA00001946"/>
    </source>
</evidence>
<feature type="domain" description="HAMP" evidence="4">
    <location>
        <begin position="332"/>
        <end position="384"/>
    </location>
</feature>
<dbReference type="Pfam" id="PF21623">
    <property type="entry name" value="HK_sensor_dom_bact"/>
    <property type="match status" value="1"/>
</dbReference>
<comment type="cofactor">
    <cofactor evidence="1">
        <name>Mg(2+)</name>
        <dbReference type="ChEBI" id="CHEBI:18420"/>
    </cofactor>
</comment>